<dbReference type="EMBL" id="JAJNBZ010000003">
    <property type="protein sequence ID" value="MCE5168825.1"/>
    <property type="molecule type" value="Genomic_DNA"/>
</dbReference>
<name>A0ABS8YEQ8_9BACL</name>
<accession>A0ABS8YEQ8</accession>
<protein>
    <recommendedName>
        <fullName evidence="3">HEAT repeat domain-containing protein</fullName>
    </recommendedName>
</protein>
<dbReference type="Proteomes" id="UP001199916">
    <property type="component" value="Unassembled WGS sequence"/>
</dbReference>
<dbReference type="RefSeq" id="WP_233695995.1">
    <property type="nucleotide sequence ID" value="NZ_JAJNBZ010000003.1"/>
</dbReference>
<keyword evidence="2" id="KW-1185">Reference proteome</keyword>
<reference evidence="1 2" key="1">
    <citation type="submission" date="2021-11" db="EMBL/GenBank/DDBJ databases">
        <title>Draft genome sequence of Paenibacillus profundus YoMME, a new Gram-positive bacteria with exoelectrogenic properties.</title>
        <authorList>
            <person name="Hubenova Y."/>
            <person name="Hubenova E."/>
            <person name="Manasiev Y."/>
            <person name="Peykov S."/>
            <person name="Mitov M."/>
        </authorList>
    </citation>
    <scope>NUCLEOTIDE SEQUENCE [LARGE SCALE GENOMIC DNA]</scope>
    <source>
        <strain evidence="1 2">YoMME</strain>
    </source>
</reference>
<organism evidence="1 2">
    <name type="scientific">Paenibacillus profundus</name>
    <dbReference type="NCBI Taxonomy" id="1173085"/>
    <lineage>
        <taxon>Bacteria</taxon>
        <taxon>Bacillati</taxon>
        <taxon>Bacillota</taxon>
        <taxon>Bacilli</taxon>
        <taxon>Bacillales</taxon>
        <taxon>Paenibacillaceae</taxon>
        <taxon>Paenibacillus</taxon>
    </lineage>
</organism>
<evidence type="ECO:0008006" key="3">
    <source>
        <dbReference type="Google" id="ProtNLM"/>
    </source>
</evidence>
<comment type="caution">
    <text evidence="1">The sequence shown here is derived from an EMBL/GenBank/DDBJ whole genome shotgun (WGS) entry which is preliminary data.</text>
</comment>
<sequence length="86" mass="10246">MQHDYYSVEKLIEMEQGQVERQSRHMRMLGQTKWLPAETGLNDLRDKALFVLREMLDSDQEEVRLRAAEIIMRLQPGKKRIFRLGS</sequence>
<gene>
    <name evidence="1" type="ORF">LQV63_05810</name>
</gene>
<evidence type="ECO:0000313" key="1">
    <source>
        <dbReference type="EMBL" id="MCE5168825.1"/>
    </source>
</evidence>
<proteinExistence type="predicted"/>
<evidence type="ECO:0000313" key="2">
    <source>
        <dbReference type="Proteomes" id="UP001199916"/>
    </source>
</evidence>